<dbReference type="FunFam" id="3.40.50.300:FF:000527">
    <property type="entry name" value="Tyrosine-protein kinase etk"/>
    <property type="match status" value="1"/>
</dbReference>
<dbReference type="EMBL" id="JACCKA010000040">
    <property type="protein sequence ID" value="NZA25841.1"/>
    <property type="molecule type" value="Genomic_DNA"/>
</dbReference>
<proteinExistence type="inferred from homology"/>
<evidence type="ECO:0000256" key="10">
    <source>
        <dbReference type="ARBA" id="ARBA00022989"/>
    </source>
</evidence>
<protein>
    <submittedName>
        <fullName evidence="19">Polysaccharide biosynthesis tyrosine autokinase</fullName>
        <ecNumber evidence="19">2.7.10.2</ecNumber>
    </submittedName>
</protein>
<evidence type="ECO:0000256" key="15">
    <source>
        <dbReference type="SAM" id="Phobius"/>
    </source>
</evidence>
<evidence type="ECO:0000256" key="4">
    <source>
        <dbReference type="ARBA" id="ARBA00022519"/>
    </source>
</evidence>
<dbReference type="InterPro" id="IPR005702">
    <property type="entry name" value="Wzc-like_C"/>
</dbReference>
<keyword evidence="4" id="KW-0997">Cell inner membrane</keyword>
<evidence type="ECO:0000256" key="8">
    <source>
        <dbReference type="ARBA" id="ARBA00022777"/>
    </source>
</evidence>
<dbReference type="InterPro" id="IPR025669">
    <property type="entry name" value="AAA_dom"/>
</dbReference>
<keyword evidence="10 15" id="KW-1133">Transmembrane helix</keyword>
<comment type="subcellular location">
    <subcellularLocation>
        <location evidence="1">Cell inner membrane</location>
        <topology evidence="1">Multi-pass membrane protein</topology>
    </subcellularLocation>
</comment>
<accession>A0A853J9K1</accession>
<evidence type="ECO:0000256" key="11">
    <source>
        <dbReference type="ARBA" id="ARBA00023136"/>
    </source>
</evidence>
<feature type="domain" description="AAA" evidence="17">
    <location>
        <begin position="562"/>
        <end position="674"/>
    </location>
</feature>
<evidence type="ECO:0000256" key="13">
    <source>
        <dbReference type="ARBA" id="ARBA00053015"/>
    </source>
</evidence>
<keyword evidence="6 15" id="KW-0812">Transmembrane</keyword>
<dbReference type="Pfam" id="PF13807">
    <property type="entry name" value="GNVR"/>
    <property type="match status" value="1"/>
</dbReference>
<gene>
    <name evidence="19" type="ORF">H0E84_05550</name>
</gene>
<evidence type="ECO:0000313" key="19">
    <source>
        <dbReference type="EMBL" id="NZA25841.1"/>
    </source>
</evidence>
<feature type="domain" description="Polysaccharide chain length determinant N-terminal" evidence="16">
    <location>
        <begin position="21"/>
        <end position="112"/>
    </location>
</feature>
<dbReference type="GO" id="GO:0005886">
    <property type="term" value="C:plasma membrane"/>
    <property type="evidence" value="ECO:0007669"/>
    <property type="project" value="UniProtKB-SubCell"/>
</dbReference>
<dbReference type="InterPro" id="IPR050445">
    <property type="entry name" value="Bact_polysacc_biosynth/exp"/>
</dbReference>
<dbReference type="Pfam" id="PF23607">
    <property type="entry name" value="WZC_N"/>
    <property type="match status" value="1"/>
</dbReference>
<dbReference type="GO" id="GO:0042802">
    <property type="term" value="F:identical protein binding"/>
    <property type="evidence" value="ECO:0007669"/>
    <property type="project" value="UniProtKB-ARBA"/>
</dbReference>
<evidence type="ECO:0000259" key="17">
    <source>
        <dbReference type="Pfam" id="PF13614"/>
    </source>
</evidence>
<comment type="caution">
    <text evidence="19">The sequence shown here is derived from an EMBL/GenBank/DDBJ whole genome shotgun (WGS) entry which is preliminary data.</text>
</comment>
<evidence type="ECO:0000256" key="1">
    <source>
        <dbReference type="ARBA" id="ARBA00004429"/>
    </source>
</evidence>
<keyword evidence="9" id="KW-0067">ATP-binding</keyword>
<keyword evidence="12" id="KW-0829">Tyrosine-protein kinase</keyword>
<feature type="transmembrane region" description="Helical" evidence="15">
    <location>
        <begin position="452"/>
        <end position="470"/>
    </location>
</feature>
<dbReference type="Gene3D" id="3.40.50.300">
    <property type="entry name" value="P-loop containing nucleotide triphosphate hydrolases"/>
    <property type="match status" value="1"/>
</dbReference>
<feature type="domain" description="Tyrosine-protein kinase G-rich" evidence="18">
    <location>
        <begin position="391"/>
        <end position="472"/>
    </location>
</feature>
<dbReference type="CDD" id="cd05387">
    <property type="entry name" value="BY-kinase"/>
    <property type="match status" value="1"/>
</dbReference>
<evidence type="ECO:0000256" key="12">
    <source>
        <dbReference type="ARBA" id="ARBA00023137"/>
    </source>
</evidence>
<dbReference type="AlphaFoldDB" id="A0A853J9K1"/>
<keyword evidence="7" id="KW-0547">Nucleotide-binding</keyword>
<evidence type="ECO:0000256" key="6">
    <source>
        <dbReference type="ARBA" id="ARBA00022692"/>
    </source>
</evidence>
<keyword evidence="5 19" id="KW-0808">Transferase</keyword>
<keyword evidence="8 19" id="KW-0418">Kinase</keyword>
<dbReference type="GO" id="GO:0005524">
    <property type="term" value="F:ATP binding"/>
    <property type="evidence" value="ECO:0007669"/>
    <property type="project" value="UniProtKB-KW"/>
</dbReference>
<evidence type="ECO:0000313" key="20">
    <source>
        <dbReference type="Proteomes" id="UP000578091"/>
    </source>
</evidence>
<organism evidence="19 20">
    <name type="scientific">Luteimonas salinisoli</name>
    <dbReference type="NCBI Taxonomy" id="2752307"/>
    <lineage>
        <taxon>Bacteria</taxon>
        <taxon>Pseudomonadati</taxon>
        <taxon>Pseudomonadota</taxon>
        <taxon>Gammaproteobacteria</taxon>
        <taxon>Lysobacterales</taxon>
        <taxon>Lysobacteraceae</taxon>
        <taxon>Luteimonas</taxon>
    </lineage>
</organism>
<dbReference type="EC" id="2.7.10.2" evidence="19"/>
<dbReference type="InterPro" id="IPR003856">
    <property type="entry name" value="LPS_length_determ_N"/>
</dbReference>
<dbReference type="InterPro" id="IPR027417">
    <property type="entry name" value="P-loop_NTPase"/>
</dbReference>
<evidence type="ECO:0000256" key="3">
    <source>
        <dbReference type="ARBA" id="ARBA00022475"/>
    </source>
</evidence>
<evidence type="ECO:0000256" key="5">
    <source>
        <dbReference type="ARBA" id="ARBA00022679"/>
    </source>
</evidence>
<comment type="similarity">
    <text evidence="2">Belongs to the etk/wzc family.</text>
</comment>
<keyword evidence="20" id="KW-1185">Reference proteome</keyword>
<dbReference type="GO" id="GO:0004715">
    <property type="term" value="F:non-membrane spanning protein tyrosine kinase activity"/>
    <property type="evidence" value="ECO:0007669"/>
    <property type="project" value="UniProtKB-EC"/>
</dbReference>
<dbReference type="SUPFAM" id="SSF52540">
    <property type="entry name" value="P-loop containing nucleoside triphosphate hydrolases"/>
    <property type="match status" value="1"/>
</dbReference>
<feature type="transmembrane region" description="Helical" evidence="15">
    <location>
        <begin position="36"/>
        <end position="55"/>
    </location>
</feature>
<sequence>MSQPMPTRPPVVTPPQSDNGDLDLLPLLGTLVDHKWLIAAVVALAFMLSAGYALLARPVYEANALVQVEPKTAPLPGLNAVSELLAESTPQAVTEIALIRSRSILGAAVAELRLDIQARPARFPLLGNLLARRYVPAAPGAVASAPLGLSRYGWGGERLDIESLELPDALLGKPLQLIAGDDGSYALRSPEGEPLLEGKTGAPAEGAGASIEVAALHANPGTRFELVKQPRLSAISTLQAGLAVAEQAKDSGIISLSYQLEEPARAVAILDTIVDLYARQNVERNSAEAATSLAFVNRQLPQVRRDLEAAEEALNAYRSRTQSVDIGLETQAILDQLVATEANLSNLRLQQAEVDRRFTREHPARRALMRQIGELEGTRDELTRKIEGLPETHQELLRLTRDVEVGTLTYTNLLNQAQQLDIARAGTVGNARVIDAAAVDTARPVKPRKARIVMLGTFLGGFAVVAWVLLRHLLNRGVEDPQAIEQLGLPVYASIPLSPFQRDHESIGRHRPKGAREPHLLALDAPADLAIEALRSLRTSLHFGMLEARNNVLMIAGSSPDAGKTFVATNLAAVLAQAGQRVLLIDGDLRRGTLHRVMGFEPGNGLSDVLAGRLDAAGAIRHSAVEGLHFVSRGQVPPNPSELLMHPGFGALLEQVSTGYDLVVMDTPPILAVTDAAIIGRHAGTSLLVARFGFNRPRELELARQRLEQNGIELKGAIFNAVEKRTEGYYAYAYYDYRPERT</sequence>
<evidence type="ECO:0000259" key="16">
    <source>
        <dbReference type="Pfam" id="PF02706"/>
    </source>
</evidence>
<keyword evidence="3" id="KW-1003">Cell membrane</keyword>
<name>A0A853J9K1_9GAMM</name>
<evidence type="ECO:0000256" key="9">
    <source>
        <dbReference type="ARBA" id="ARBA00022840"/>
    </source>
</evidence>
<evidence type="ECO:0000259" key="18">
    <source>
        <dbReference type="Pfam" id="PF13807"/>
    </source>
</evidence>
<dbReference type="Pfam" id="PF13614">
    <property type="entry name" value="AAA_31"/>
    <property type="match status" value="1"/>
</dbReference>
<dbReference type="InterPro" id="IPR032807">
    <property type="entry name" value="GNVR"/>
</dbReference>
<dbReference type="PANTHER" id="PTHR32309">
    <property type="entry name" value="TYROSINE-PROTEIN KINASE"/>
    <property type="match status" value="1"/>
</dbReference>
<evidence type="ECO:0000256" key="2">
    <source>
        <dbReference type="ARBA" id="ARBA00008883"/>
    </source>
</evidence>
<dbReference type="NCBIfam" id="TIGR01007">
    <property type="entry name" value="eps_fam"/>
    <property type="match status" value="1"/>
</dbReference>
<evidence type="ECO:0000256" key="14">
    <source>
        <dbReference type="SAM" id="Coils"/>
    </source>
</evidence>
<reference evidence="19 20" key="1">
    <citation type="submission" date="2020-07" db="EMBL/GenBank/DDBJ databases">
        <title>Luteimonas sp. SJ-92.</title>
        <authorList>
            <person name="Huang X.-X."/>
            <person name="Xu L."/>
            <person name="Sun J.-Q."/>
        </authorList>
    </citation>
    <scope>NUCLEOTIDE SEQUENCE [LARGE SCALE GENOMIC DNA]</scope>
    <source>
        <strain evidence="19 20">SJ-92</strain>
    </source>
</reference>
<dbReference type="Proteomes" id="UP000578091">
    <property type="component" value="Unassembled WGS sequence"/>
</dbReference>
<keyword evidence="11 15" id="KW-0472">Membrane</keyword>
<comment type="catalytic activity">
    <reaction evidence="13">
        <text>L-tyrosyl-[protein] + ATP = O-phospho-L-tyrosyl-[protein] + ADP + H(+)</text>
        <dbReference type="Rhea" id="RHEA:10596"/>
        <dbReference type="Rhea" id="RHEA-COMP:10136"/>
        <dbReference type="Rhea" id="RHEA-COMP:20101"/>
        <dbReference type="ChEBI" id="CHEBI:15378"/>
        <dbReference type="ChEBI" id="CHEBI:30616"/>
        <dbReference type="ChEBI" id="CHEBI:46858"/>
        <dbReference type="ChEBI" id="CHEBI:61978"/>
        <dbReference type="ChEBI" id="CHEBI:456216"/>
    </reaction>
</comment>
<dbReference type="Pfam" id="PF02706">
    <property type="entry name" value="Wzz"/>
    <property type="match status" value="1"/>
</dbReference>
<keyword evidence="14" id="KW-0175">Coiled coil</keyword>
<dbReference type="PANTHER" id="PTHR32309:SF32">
    <property type="entry name" value="TYROSINE-PROTEIN KINASE ETK-RELATED"/>
    <property type="match status" value="1"/>
</dbReference>
<evidence type="ECO:0000256" key="7">
    <source>
        <dbReference type="ARBA" id="ARBA00022741"/>
    </source>
</evidence>
<feature type="coiled-coil region" evidence="14">
    <location>
        <begin position="293"/>
        <end position="320"/>
    </location>
</feature>